<name>A0AAW0DPH7_9AGAR</name>
<dbReference type="EMBL" id="JAYKXP010000008">
    <property type="protein sequence ID" value="KAK7054886.1"/>
    <property type="molecule type" value="Genomic_DNA"/>
</dbReference>
<evidence type="ECO:0000313" key="2">
    <source>
        <dbReference type="Proteomes" id="UP001383192"/>
    </source>
</evidence>
<gene>
    <name evidence="1" type="ORF">VNI00_003349</name>
</gene>
<accession>A0AAW0DPH7</accession>
<dbReference type="GO" id="GO:0006874">
    <property type="term" value="P:intracellular calcium ion homeostasis"/>
    <property type="evidence" value="ECO:0007669"/>
    <property type="project" value="TreeGrafter"/>
</dbReference>
<protein>
    <submittedName>
        <fullName evidence="1">Uncharacterized protein</fullName>
    </submittedName>
</protein>
<comment type="caution">
    <text evidence="1">The sequence shown here is derived from an EMBL/GenBank/DDBJ whole genome shotgun (WGS) entry which is preliminary data.</text>
</comment>
<organism evidence="1 2">
    <name type="scientific">Paramarasmius palmivorus</name>
    <dbReference type="NCBI Taxonomy" id="297713"/>
    <lineage>
        <taxon>Eukaryota</taxon>
        <taxon>Fungi</taxon>
        <taxon>Dikarya</taxon>
        <taxon>Basidiomycota</taxon>
        <taxon>Agaricomycotina</taxon>
        <taxon>Agaricomycetes</taxon>
        <taxon>Agaricomycetidae</taxon>
        <taxon>Agaricales</taxon>
        <taxon>Marasmiineae</taxon>
        <taxon>Marasmiaceae</taxon>
        <taxon>Paramarasmius</taxon>
    </lineage>
</organism>
<reference evidence="1 2" key="1">
    <citation type="submission" date="2024-01" db="EMBL/GenBank/DDBJ databases">
        <title>A draft genome for a cacao thread blight-causing isolate of Paramarasmius palmivorus.</title>
        <authorList>
            <person name="Baruah I.K."/>
            <person name="Bukari Y."/>
            <person name="Amoako-Attah I."/>
            <person name="Meinhardt L.W."/>
            <person name="Bailey B.A."/>
            <person name="Cohen S.P."/>
        </authorList>
    </citation>
    <scope>NUCLEOTIDE SEQUENCE [LARGE SCALE GENOMIC DNA]</scope>
    <source>
        <strain evidence="1 2">GH-12</strain>
    </source>
</reference>
<proteinExistence type="predicted"/>
<dbReference type="GO" id="GO:0005262">
    <property type="term" value="F:calcium channel activity"/>
    <property type="evidence" value="ECO:0007669"/>
    <property type="project" value="TreeGrafter"/>
</dbReference>
<dbReference type="PANTHER" id="PTHR31323">
    <property type="entry name" value="MECHANOSENSITIVE ION CHANNEL PROTEIN MSY2"/>
    <property type="match status" value="1"/>
</dbReference>
<dbReference type="PANTHER" id="PTHR31323:SF1">
    <property type="entry name" value="MECHANOSENSITIVE ION CHANNEL PROTEIN"/>
    <property type="match status" value="1"/>
</dbReference>
<keyword evidence="2" id="KW-1185">Reference proteome</keyword>
<sequence>MFENCTIQVAWRTPLEKIDALEACMNNWLSTEENRWFEPATSIMVQNIKYQKYLELTIGMGHNATWQDWGARVTRKTAFHAAVQYYCRQLGIIGHEAPLPVVWADQESGTYVPSEYDTGDDASVLSAGTTSGAAAGTSRPVVVGGDVDADPERLAPGMPTTGVGLSAHPSQPPEMYIHPSSPISPMPAPPANFLGFKAPEGSVAAHLRARKSKGRKAIMRGMDG</sequence>
<dbReference type="AlphaFoldDB" id="A0AAW0DPH7"/>
<dbReference type="Proteomes" id="UP001383192">
    <property type="component" value="Unassembled WGS sequence"/>
</dbReference>
<evidence type="ECO:0000313" key="1">
    <source>
        <dbReference type="EMBL" id="KAK7054886.1"/>
    </source>
</evidence>